<sequence>MTTSKTPQYLAQGACQTVEDAHALAESSAEGGDQWPKALDTCPAPRACPRAP</sequence>
<dbReference type="RefSeq" id="WP_184584953.1">
    <property type="nucleotide sequence ID" value="NZ_JACHJT010000002.1"/>
</dbReference>
<reference evidence="2 3" key="1">
    <citation type="submission" date="2020-08" db="EMBL/GenBank/DDBJ databases">
        <title>Sequencing the genomes of 1000 actinobacteria strains.</title>
        <authorList>
            <person name="Klenk H.-P."/>
        </authorList>
    </citation>
    <scope>NUCLEOTIDE SEQUENCE [LARGE SCALE GENOMIC DNA]</scope>
    <source>
        <strain evidence="2 3">DSM 102030</strain>
    </source>
</reference>
<feature type="compositionally biased region" description="Low complexity" evidence="1">
    <location>
        <begin position="42"/>
        <end position="52"/>
    </location>
</feature>
<name>A0A7W7RNG2_9ACTN</name>
<keyword evidence="3" id="KW-1185">Reference proteome</keyword>
<evidence type="ECO:0000256" key="1">
    <source>
        <dbReference type="SAM" id="MobiDB-lite"/>
    </source>
</evidence>
<dbReference type="AlphaFoldDB" id="A0A7W7RNG2"/>
<dbReference type="EMBL" id="JACHJT010000002">
    <property type="protein sequence ID" value="MBB4935192.1"/>
    <property type="molecule type" value="Genomic_DNA"/>
</dbReference>
<accession>A0A7W7RNG2</accession>
<protein>
    <submittedName>
        <fullName evidence="2">2-polyprenyl-6-methoxyphenol hydroxylase-like FAD-dependent oxidoreductase</fullName>
    </submittedName>
</protein>
<evidence type="ECO:0000313" key="2">
    <source>
        <dbReference type="EMBL" id="MBB4935192.1"/>
    </source>
</evidence>
<dbReference type="Proteomes" id="UP000523007">
    <property type="component" value="Unassembled WGS sequence"/>
</dbReference>
<dbReference type="Gene3D" id="3.50.50.60">
    <property type="entry name" value="FAD/NAD(P)-binding domain"/>
    <property type="match status" value="1"/>
</dbReference>
<proteinExistence type="predicted"/>
<dbReference type="InterPro" id="IPR036188">
    <property type="entry name" value="FAD/NAD-bd_sf"/>
</dbReference>
<comment type="caution">
    <text evidence="2">The sequence shown here is derived from an EMBL/GenBank/DDBJ whole genome shotgun (WGS) entry which is preliminary data.</text>
</comment>
<evidence type="ECO:0000313" key="3">
    <source>
        <dbReference type="Proteomes" id="UP000523007"/>
    </source>
</evidence>
<feature type="region of interest" description="Disordered" evidence="1">
    <location>
        <begin position="23"/>
        <end position="52"/>
    </location>
</feature>
<gene>
    <name evidence="2" type="ORF">F4561_006086</name>
</gene>
<organism evidence="2 3">
    <name type="scientific">Lipingzhangella halophila</name>
    <dbReference type="NCBI Taxonomy" id="1783352"/>
    <lineage>
        <taxon>Bacteria</taxon>
        <taxon>Bacillati</taxon>
        <taxon>Actinomycetota</taxon>
        <taxon>Actinomycetes</taxon>
        <taxon>Streptosporangiales</taxon>
        <taxon>Nocardiopsidaceae</taxon>
        <taxon>Lipingzhangella</taxon>
    </lineage>
</organism>